<sequence length="224" mass="24989">MRLAAIVSLLAIGCGAKVNLSIHLSRSNNVKCIGEEFSKGQLLVVDAKILSSEEATPSFIDLVVRPGVEYDMLGSGMPLNLYEVGVDGVLVAEHDRKMVKAAATVAEDGPYWICIGLSRSAMRVPSDVLLDLRYGGDAADFTQLANKDHLDATQVELHRIQVILKEYHKTLFYMRERDERMRQTTESTSTRLVMFSLMNAGIVIAAAGLQILYYRRYFTRKKMI</sequence>
<evidence type="ECO:0000256" key="1">
    <source>
        <dbReference type="ARBA" id="ARBA00004479"/>
    </source>
</evidence>
<reference evidence="12 13" key="1">
    <citation type="submission" date="2020-04" db="EMBL/GenBank/DDBJ databases">
        <title>Perkinsus olseni comparative genomics.</title>
        <authorList>
            <person name="Bogema D.R."/>
        </authorList>
    </citation>
    <scope>NUCLEOTIDE SEQUENCE [LARGE SCALE GENOMIC DNA]</scope>
    <source>
        <strain evidence="10">ATCC PRA-205</strain>
        <strain evidence="11 12">ATCC PRA-207</strain>
    </source>
</reference>
<comment type="subcellular location">
    <subcellularLocation>
        <location evidence="1">Membrane</location>
        <topology evidence="1">Single-pass type I membrane protein</topology>
    </subcellularLocation>
</comment>
<comment type="similarity">
    <text evidence="2">Belongs to the EMP24/GP25L family.</text>
</comment>
<evidence type="ECO:0000259" key="9">
    <source>
        <dbReference type="SMART" id="SM01190"/>
    </source>
</evidence>
<evidence type="ECO:0000256" key="3">
    <source>
        <dbReference type="ARBA" id="ARBA00022692"/>
    </source>
</evidence>
<dbReference type="PANTHER" id="PTHR22811">
    <property type="entry name" value="TRANSMEMBRANE EMP24 DOMAIN-CONTAINING PROTEIN"/>
    <property type="match status" value="1"/>
</dbReference>
<gene>
    <name evidence="10" type="primary">TMED10_3</name>
    <name evidence="11" type="synonym">TMED10_1</name>
    <name evidence="10" type="ORF">FOZ62_031663</name>
    <name evidence="11" type="ORF">FOZ63_002885</name>
</gene>
<dbReference type="AlphaFoldDB" id="A0A7J6TI18"/>
<evidence type="ECO:0000256" key="6">
    <source>
        <dbReference type="ARBA" id="ARBA00023136"/>
    </source>
</evidence>
<dbReference type="SMART" id="SM01190">
    <property type="entry name" value="EMP24_GP25L"/>
    <property type="match status" value="1"/>
</dbReference>
<evidence type="ECO:0000313" key="11">
    <source>
        <dbReference type="EMBL" id="KAF4755884.1"/>
    </source>
</evidence>
<evidence type="ECO:0000256" key="4">
    <source>
        <dbReference type="ARBA" id="ARBA00022729"/>
    </source>
</evidence>
<dbReference type="GO" id="GO:0016020">
    <property type="term" value="C:membrane"/>
    <property type="evidence" value="ECO:0007669"/>
    <property type="project" value="UniProtKB-SubCell"/>
</dbReference>
<evidence type="ECO:0000256" key="5">
    <source>
        <dbReference type="ARBA" id="ARBA00022989"/>
    </source>
</evidence>
<dbReference type="InterPro" id="IPR015720">
    <property type="entry name" value="Emp24-like"/>
</dbReference>
<name>A0A7J6TI18_PEROL</name>
<dbReference type="Pfam" id="PF01105">
    <property type="entry name" value="EMP24_GP25L"/>
    <property type="match status" value="1"/>
</dbReference>
<feature type="chain" id="PRO_5033594662" evidence="8">
    <location>
        <begin position="17"/>
        <end position="224"/>
    </location>
</feature>
<keyword evidence="4 8" id="KW-0732">Signal</keyword>
<dbReference type="EMBL" id="JABANO010004015">
    <property type="protein sequence ID" value="KAF4755884.1"/>
    <property type="molecule type" value="Genomic_DNA"/>
</dbReference>
<evidence type="ECO:0000313" key="13">
    <source>
        <dbReference type="Proteomes" id="UP000574390"/>
    </source>
</evidence>
<feature type="signal peptide" evidence="8">
    <location>
        <begin position="1"/>
        <end position="16"/>
    </location>
</feature>
<keyword evidence="5 7" id="KW-1133">Transmembrane helix</keyword>
<feature type="domain" description="GOLD" evidence="9">
    <location>
        <begin position="19"/>
        <end position="219"/>
    </location>
</feature>
<organism evidence="10 13">
    <name type="scientific">Perkinsus olseni</name>
    <name type="common">Perkinsus atlanticus</name>
    <dbReference type="NCBI Taxonomy" id="32597"/>
    <lineage>
        <taxon>Eukaryota</taxon>
        <taxon>Sar</taxon>
        <taxon>Alveolata</taxon>
        <taxon>Perkinsozoa</taxon>
        <taxon>Perkinsea</taxon>
        <taxon>Perkinsida</taxon>
        <taxon>Perkinsidae</taxon>
        <taxon>Perkinsus</taxon>
    </lineage>
</organism>
<keyword evidence="3 7" id="KW-0812">Transmembrane</keyword>
<accession>A0A7J6TI18</accession>
<protein>
    <submittedName>
        <fullName evidence="11">Vesicle-mediated transport, variant 3</fullName>
    </submittedName>
    <submittedName>
        <fullName evidence="10">Vesicle-mediated transport, variant 5</fullName>
    </submittedName>
</protein>
<dbReference type="EMBL" id="JABANM010007303">
    <property type="protein sequence ID" value="KAF4744487.1"/>
    <property type="molecule type" value="Genomic_DNA"/>
</dbReference>
<evidence type="ECO:0000256" key="2">
    <source>
        <dbReference type="ARBA" id="ARBA00007104"/>
    </source>
</evidence>
<dbReference type="Proteomes" id="UP000574390">
    <property type="component" value="Unassembled WGS sequence"/>
</dbReference>
<evidence type="ECO:0000313" key="10">
    <source>
        <dbReference type="EMBL" id="KAF4744487.1"/>
    </source>
</evidence>
<keyword evidence="12" id="KW-1185">Reference proteome</keyword>
<evidence type="ECO:0000256" key="7">
    <source>
        <dbReference type="SAM" id="Phobius"/>
    </source>
</evidence>
<comment type="caution">
    <text evidence="10">The sequence shown here is derived from an EMBL/GenBank/DDBJ whole genome shotgun (WGS) entry which is preliminary data.</text>
</comment>
<evidence type="ECO:0000256" key="8">
    <source>
        <dbReference type="SAM" id="SignalP"/>
    </source>
</evidence>
<feature type="transmembrane region" description="Helical" evidence="7">
    <location>
        <begin position="192"/>
        <end position="214"/>
    </location>
</feature>
<dbReference type="InterPro" id="IPR009038">
    <property type="entry name" value="GOLD_dom"/>
</dbReference>
<dbReference type="Proteomes" id="UP000553632">
    <property type="component" value="Unassembled WGS sequence"/>
</dbReference>
<keyword evidence="6 7" id="KW-0472">Membrane</keyword>
<evidence type="ECO:0000313" key="12">
    <source>
        <dbReference type="Proteomes" id="UP000553632"/>
    </source>
</evidence>
<proteinExistence type="inferred from homology"/>